<name>A0ABR3SMC1_9PEZI</name>
<proteinExistence type="predicted"/>
<feature type="compositionally biased region" description="Low complexity" evidence="1">
    <location>
        <begin position="29"/>
        <end position="48"/>
    </location>
</feature>
<evidence type="ECO:0000313" key="2">
    <source>
        <dbReference type="EMBL" id="KAL1624764.1"/>
    </source>
</evidence>
<dbReference type="Proteomes" id="UP001521116">
    <property type="component" value="Unassembled WGS sequence"/>
</dbReference>
<gene>
    <name evidence="2" type="ORF">SLS56_007649</name>
</gene>
<reference evidence="2 3" key="1">
    <citation type="submission" date="2024-02" db="EMBL/GenBank/DDBJ databases">
        <title>De novo assembly and annotation of 12 fungi associated with fruit tree decline syndrome in Ontario, Canada.</title>
        <authorList>
            <person name="Sulman M."/>
            <person name="Ellouze W."/>
            <person name="Ilyukhin E."/>
        </authorList>
    </citation>
    <scope>NUCLEOTIDE SEQUENCE [LARGE SCALE GENOMIC DNA]</scope>
    <source>
        <strain evidence="2 3">M1-105</strain>
    </source>
</reference>
<keyword evidence="3" id="KW-1185">Reference proteome</keyword>
<comment type="caution">
    <text evidence="2">The sequence shown here is derived from an EMBL/GenBank/DDBJ whole genome shotgun (WGS) entry which is preliminary data.</text>
</comment>
<feature type="region of interest" description="Disordered" evidence="1">
    <location>
        <begin position="1"/>
        <end position="104"/>
    </location>
</feature>
<evidence type="ECO:0000313" key="3">
    <source>
        <dbReference type="Proteomes" id="UP001521116"/>
    </source>
</evidence>
<dbReference type="InterPro" id="IPR018858">
    <property type="entry name" value="DUF2458"/>
</dbReference>
<dbReference type="Pfam" id="PF10454">
    <property type="entry name" value="DUF2458"/>
    <property type="match status" value="2"/>
</dbReference>
<feature type="compositionally biased region" description="Polar residues" evidence="1">
    <location>
        <begin position="76"/>
        <end position="85"/>
    </location>
</feature>
<evidence type="ECO:0000256" key="1">
    <source>
        <dbReference type="SAM" id="MobiDB-lite"/>
    </source>
</evidence>
<feature type="compositionally biased region" description="Low complexity" evidence="1">
    <location>
        <begin position="86"/>
        <end position="104"/>
    </location>
</feature>
<protein>
    <submittedName>
        <fullName evidence="2">Uncharacterized protein</fullName>
    </submittedName>
</protein>
<dbReference type="EMBL" id="JAJVDC020000102">
    <property type="protein sequence ID" value="KAL1624764.1"/>
    <property type="molecule type" value="Genomic_DNA"/>
</dbReference>
<accession>A0ABR3SMC1</accession>
<organism evidence="2 3">
    <name type="scientific">Neofusicoccum ribis</name>
    <dbReference type="NCBI Taxonomy" id="45134"/>
    <lineage>
        <taxon>Eukaryota</taxon>
        <taxon>Fungi</taxon>
        <taxon>Dikarya</taxon>
        <taxon>Ascomycota</taxon>
        <taxon>Pezizomycotina</taxon>
        <taxon>Dothideomycetes</taxon>
        <taxon>Dothideomycetes incertae sedis</taxon>
        <taxon>Botryosphaeriales</taxon>
        <taxon>Botryosphaeriaceae</taxon>
        <taxon>Neofusicoccum</taxon>
    </lineage>
</organism>
<sequence length="245" mass="26561">MEQHNDSQAPDLATVLRNLAALAPPPSQPAAASPLDQSQLSSISQTLSNAGHNAAPIPLANHQQSADPRLAARSQRPASQNYPNVSTTPPTSSTLPPAPQTSAPAAIDPATITEWAQGLRCVTKIAARNPSFKPIIQKMIADQHEHELIWWGGRKALMNQSPTEEQLKAYDKKVYRAQVEMNAVMSGQLKGLGVPFFGVKPHLIADSESAASSRSVSASKAKLTQNELLKLQRRMVEYLEDMYKD</sequence>